<evidence type="ECO:0000256" key="5">
    <source>
        <dbReference type="ARBA" id="ARBA00022801"/>
    </source>
</evidence>
<name>A0A6F8YUL8_9ACTN</name>
<organism evidence="9 10">
    <name type="scientific">Phytohabitans suffuscus</name>
    <dbReference type="NCBI Taxonomy" id="624315"/>
    <lineage>
        <taxon>Bacteria</taxon>
        <taxon>Bacillati</taxon>
        <taxon>Actinomycetota</taxon>
        <taxon>Actinomycetes</taxon>
        <taxon>Micromonosporales</taxon>
        <taxon>Micromonosporaceae</taxon>
    </lineage>
</organism>
<dbReference type="PANTHER" id="PTHR43253">
    <property type="entry name" value="TRICORN PROTEASE HOMOLOG 2-RELATED"/>
    <property type="match status" value="1"/>
</dbReference>
<keyword evidence="5" id="KW-0378">Hydrolase</keyword>
<dbReference type="Gene3D" id="3.30.750.44">
    <property type="match status" value="1"/>
</dbReference>
<protein>
    <recommendedName>
        <fullName evidence="8">Tricorn protease C1 domain-containing protein</fullName>
    </recommendedName>
</protein>
<evidence type="ECO:0000313" key="9">
    <source>
        <dbReference type="EMBL" id="BCB89746.1"/>
    </source>
</evidence>
<evidence type="ECO:0000256" key="1">
    <source>
        <dbReference type="ARBA" id="ARBA00004496"/>
    </source>
</evidence>
<evidence type="ECO:0000256" key="4">
    <source>
        <dbReference type="ARBA" id="ARBA00022670"/>
    </source>
</evidence>
<evidence type="ECO:0000256" key="2">
    <source>
        <dbReference type="ARBA" id="ARBA00008524"/>
    </source>
</evidence>
<dbReference type="KEGG" id="psuu:Psuf_070590"/>
<evidence type="ECO:0000256" key="7">
    <source>
        <dbReference type="SAM" id="MobiDB-lite"/>
    </source>
</evidence>
<keyword evidence="4" id="KW-0645">Protease</keyword>
<comment type="subcellular location">
    <subcellularLocation>
        <location evidence="1">Cytoplasm</location>
    </subcellularLocation>
</comment>
<dbReference type="GO" id="GO:0005737">
    <property type="term" value="C:cytoplasm"/>
    <property type="evidence" value="ECO:0007669"/>
    <property type="project" value="UniProtKB-SubCell"/>
</dbReference>
<dbReference type="InterPro" id="IPR028204">
    <property type="entry name" value="Tricorn_C1"/>
</dbReference>
<dbReference type="EMBL" id="AP022871">
    <property type="protein sequence ID" value="BCB89746.1"/>
    <property type="molecule type" value="Genomic_DNA"/>
</dbReference>
<evidence type="ECO:0000313" key="10">
    <source>
        <dbReference type="Proteomes" id="UP000503011"/>
    </source>
</evidence>
<comment type="similarity">
    <text evidence="2">Belongs to the peptidase S41B family.</text>
</comment>
<evidence type="ECO:0000259" key="8">
    <source>
        <dbReference type="Pfam" id="PF14684"/>
    </source>
</evidence>
<keyword evidence="3" id="KW-0963">Cytoplasm</keyword>
<dbReference type="Proteomes" id="UP000503011">
    <property type="component" value="Chromosome"/>
</dbReference>
<feature type="domain" description="Tricorn protease C1" evidence="8">
    <location>
        <begin position="5"/>
        <end position="63"/>
    </location>
</feature>
<dbReference type="GO" id="GO:0006508">
    <property type="term" value="P:proteolysis"/>
    <property type="evidence" value="ECO:0007669"/>
    <property type="project" value="UniProtKB-KW"/>
</dbReference>
<evidence type="ECO:0000256" key="3">
    <source>
        <dbReference type="ARBA" id="ARBA00022490"/>
    </source>
</evidence>
<accession>A0A6F8YUL8</accession>
<reference evidence="9 10" key="2">
    <citation type="submission" date="2020-03" db="EMBL/GenBank/DDBJ databases">
        <authorList>
            <person name="Ichikawa N."/>
            <person name="Kimura A."/>
            <person name="Kitahashi Y."/>
            <person name="Uohara A."/>
        </authorList>
    </citation>
    <scope>NUCLEOTIDE SEQUENCE [LARGE SCALE GENOMIC DNA]</scope>
    <source>
        <strain evidence="9 10">NBRC 105367</strain>
    </source>
</reference>
<sequence>MTVTPADEWRQMYDETWRLMRDNFWRADMAGVDWATMGDRYRPLLDRIGGTDDLFDVLWELQGEMGSSHTGVLTFGGAVTRRWPRACSAATSSPPGTAPGGSRGSCRASRR</sequence>
<evidence type="ECO:0000256" key="6">
    <source>
        <dbReference type="ARBA" id="ARBA00022825"/>
    </source>
</evidence>
<feature type="region of interest" description="Disordered" evidence="7">
    <location>
        <begin position="86"/>
        <end position="111"/>
    </location>
</feature>
<dbReference type="Pfam" id="PF14684">
    <property type="entry name" value="Tricorn_C1"/>
    <property type="match status" value="1"/>
</dbReference>
<dbReference type="SUPFAM" id="SSF52096">
    <property type="entry name" value="ClpP/crotonase"/>
    <property type="match status" value="1"/>
</dbReference>
<dbReference type="InterPro" id="IPR029045">
    <property type="entry name" value="ClpP/crotonase-like_dom_sf"/>
</dbReference>
<dbReference type="GO" id="GO:0008236">
    <property type="term" value="F:serine-type peptidase activity"/>
    <property type="evidence" value="ECO:0007669"/>
    <property type="project" value="UniProtKB-KW"/>
</dbReference>
<dbReference type="PANTHER" id="PTHR43253:SF1">
    <property type="entry name" value="TRICORN PROTEASE HOMOLOG 2-RELATED"/>
    <property type="match status" value="1"/>
</dbReference>
<reference evidence="9 10" key="1">
    <citation type="submission" date="2020-03" db="EMBL/GenBank/DDBJ databases">
        <title>Whole genome shotgun sequence of Phytohabitans suffuscus NBRC 105367.</title>
        <authorList>
            <person name="Komaki H."/>
            <person name="Tamura T."/>
        </authorList>
    </citation>
    <scope>NUCLEOTIDE SEQUENCE [LARGE SCALE GENOMIC DNA]</scope>
    <source>
        <strain evidence="9 10">NBRC 105367</strain>
    </source>
</reference>
<gene>
    <name evidence="9" type="ORF">Psuf_070590</name>
</gene>
<dbReference type="InterPro" id="IPR012393">
    <property type="entry name" value="Tricorn_protease"/>
</dbReference>
<dbReference type="RefSeq" id="WP_197946112.1">
    <property type="nucleotide sequence ID" value="NZ_AP022871.1"/>
</dbReference>
<proteinExistence type="inferred from homology"/>
<keyword evidence="10" id="KW-1185">Reference proteome</keyword>
<keyword evidence="6" id="KW-0720">Serine protease</keyword>
<dbReference type="AlphaFoldDB" id="A0A6F8YUL8"/>